<evidence type="ECO:0000259" key="5">
    <source>
        <dbReference type="SMART" id="SM00965"/>
    </source>
</evidence>
<reference evidence="6 7" key="1">
    <citation type="submission" date="2006-01" db="EMBL/GenBank/DDBJ databases">
        <title>Complete sequence of Rhodopseudomonas palustris HaA2.</title>
        <authorList>
            <consortium name="US DOE Joint Genome Institute"/>
            <person name="Copeland A."/>
            <person name="Lucas S."/>
            <person name="Lapidus A."/>
            <person name="Barry K."/>
            <person name="Detter J.C."/>
            <person name="Glavina T."/>
            <person name="Hammon N."/>
            <person name="Israni S."/>
            <person name="Pitluck S."/>
            <person name="Chain P."/>
            <person name="Malfatti S."/>
            <person name="Shin M."/>
            <person name="Vergez L."/>
            <person name="Schmutz J."/>
            <person name="Larimer F."/>
            <person name="Land M."/>
            <person name="Hauser L."/>
            <person name="Pelletier D.A."/>
            <person name="Kyrpides N."/>
            <person name="Anderson I."/>
            <person name="Oda Y."/>
            <person name="Harwood C.S."/>
            <person name="Richardson P."/>
        </authorList>
    </citation>
    <scope>NUCLEOTIDE SEQUENCE [LARGE SCALE GENOMIC DNA]</scope>
    <source>
        <strain evidence="6 7">HaA2</strain>
    </source>
</reference>
<keyword evidence="1" id="KW-0813">Transport</keyword>
<evidence type="ECO:0000256" key="3">
    <source>
        <dbReference type="ARBA" id="ARBA00023237"/>
    </source>
</evidence>
<dbReference type="SMART" id="SM00965">
    <property type="entry name" value="STN"/>
    <property type="match status" value="1"/>
</dbReference>
<evidence type="ECO:0000313" key="7">
    <source>
        <dbReference type="Proteomes" id="UP000008809"/>
    </source>
</evidence>
<sequence length="260" mass="26865">MSRQHVPDDRRGGATRSLMARLAALGSKPRSRLGFAASATVATIAGTWVASLELVKAASAPSTPSIIAFDIAAQPLSSALDAFSAVTGLQLVYDGALAQGRRSNAVFGTMSPQEALRGLLAGSGLMPVRGSDAFTVIPSDAAGPPKQTLAGLMPYLGAMQASLASAFCRLPETRPGSYATTLEFWIGPSGQILKPHLFGSTDPARDQAIVRLLGDLSIQHPPPDLPQPIIIAIGSRPPAETGDCAPERGGAPAQARARHD</sequence>
<keyword evidence="3" id="KW-0998">Cell outer membrane</keyword>
<dbReference type="SUPFAM" id="SSF74653">
    <property type="entry name" value="TolA/TonB C-terminal domain"/>
    <property type="match status" value="1"/>
</dbReference>
<dbReference type="KEGG" id="rpb:RPB_0479"/>
<evidence type="ECO:0000256" key="1">
    <source>
        <dbReference type="ARBA" id="ARBA00022448"/>
    </source>
</evidence>
<dbReference type="HOGENOM" id="CLU_088938_0_0_5"/>
<dbReference type="GO" id="GO:0019867">
    <property type="term" value="C:outer membrane"/>
    <property type="evidence" value="ECO:0007669"/>
    <property type="project" value="InterPro"/>
</dbReference>
<accession>Q2J2X0</accession>
<dbReference type="AlphaFoldDB" id="Q2J2X0"/>
<dbReference type="Proteomes" id="UP000008809">
    <property type="component" value="Chromosome"/>
</dbReference>
<evidence type="ECO:0000313" key="6">
    <source>
        <dbReference type="EMBL" id="ABD05190.1"/>
    </source>
</evidence>
<proteinExistence type="predicted"/>
<dbReference type="Pfam" id="PF07660">
    <property type="entry name" value="STN"/>
    <property type="match status" value="1"/>
</dbReference>
<dbReference type="eggNOG" id="COG4773">
    <property type="taxonomic scope" value="Bacteria"/>
</dbReference>
<name>Q2J2X0_RHOP2</name>
<dbReference type="InterPro" id="IPR011662">
    <property type="entry name" value="Secretin/TonB_short_N"/>
</dbReference>
<protein>
    <submittedName>
        <fullName evidence="6">Secretin/TonB, short-like protein</fullName>
    </submittedName>
</protein>
<dbReference type="EMBL" id="CP000250">
    <property type="protein sequence ID" value="ABD05190.1"/>
    <property type="molecule type" value="Genomic_DNA"/>
</dbReference>
<feature type="region of interest" description="Disordered" evidence="4">
    <location>
        <begin position="235"/>
        <end position="260"/>
    </location>
</feature>
<gene>
    <name evidence="6" type="ordered locus">RPB_0479</name>
</gene>
<keyword evidence="7" id="KW-1185">Reference proteome</keyword>
<organism evidence="6 7">
    <name type="scientific">Rhodopseudomonas palustris (strain HaA2)</name>
    <dbReference type="NCBI Taxonomy" id="316058"/>
    <lineage>
        <taxon>Bacteria</taxon>
        <taxon>Pseudomonadati</taxon>
        <taxon>Pseudomonadota</taxon>
        <taxon>Alphaproteobacteria</taxon>
        <taxon>Hyphomicrobiales</taxon>
        <taxon>Nitrobacteraceae</taxon>
        <taxon>Rhodopseudomonas</taxon>
    </lineage>
</organism>
<feature type="domain" description="Secretin/TonB short N-terminal" evidence="5">
    <location>
        <begin position="89"/>
        <end position="139"/>
    </location>
</feature>
<evidence type="ECO:0000256" key="4">
    <source>
        <dbReference type="SAM" id="MobiDB-lite"/>
    </source>
</evidence>
<dbReference type="STRING" id="316058.RPB_0479"/>
<evidence type="ECO:0000256" key="2">
    <source>
        <dbReference type="ARBA" id="ARBA00023136"/>
    </source>
</evidence>
<keyword evidence="2" id="KW-0472">Membrane</keyword>
<dbReference type="Gene3D" id="3.55.50.30">
    <property type="match status" value="1"/>
</dbReference>